<protein>
    <recommendedName>
        <fullName evidence="4">Kazal-like domain-containing protein</fullName>
    </recommendedName>
</protein>
<evidence type="ECO:0000313" key="6">
    <source>
        <dbReference type="Proteomes" id="UP000828390"/>
    </source>
</evidence>
<dbReference type="CDD" id="cd00104">
    <property type="entry name" value="KAZAL_FS"/>
    <property type="match status" value="2"/>
</dbReference>
<dbReference type="PROSITE" id="PS51465">
    <property type="entry name" value="KAZAL_2"/>
    <property type="match status" value="2"/>
</dbReference>
<keyword evidence="1" id="KW-0646">Protease inhibitor</keyword>
<reference evidence="5" key="2">
    <citation type="submission" date="2020-11" db="EMBL/GenBank/DDBJ databases">
        <authorList>
            <person name="McCartney M.A."/>
            <person name="Auch B."/>
            <person name="Kono T."/>
            <person name="Mallez S."/>
            <person name="Becker A."/>
            <person name="Gohl D.M."/>
            <person name="Silverstein K.A.T."/>
            <person name="Koren S."/>
            <person name="Bechman K.B."/>
            <person name="Herman A."/>
            <person name="Abrahante J.E."/>
            <person name="Garbe J."/>
        </authorList>
    </citation>
    <scope>NUCLEOTIDE SEQUENCE</scope>
    <source>
        <strain evidence="5">Duluth1</strain>
        <tissue evidence="5">Whole animal</tissue>
    </source>
</reference>
<dbReference type="GO" id="GO:0004867">
    <property type="term" value="F:serine-type endopeptidase inhibitor activity"/>
    <property type="evidence" value="ECO:0007669"/>
    <property type="project" value="UniProtKB-KW"/>
</dbReference>
<gene>
    <name evidence="5" type="ORF">DPMN_008777</name>
</gene>
<sequence>MFLSQSHHVAITFKSSLFLQLSETMINVFLLSLLALGARGQVLSCDWVSNLDCTTYVSVQECGTNGITYANRCYFAKAQCKDSSLHILHDGPCLPSESSTTPRPASGVDGNQAVLDFFCTALSHQNCPTETNQVCASDNWTYQNYCEFDKERCTHRDLEVLYFGPCKKP</sequence>
<evidence type="ECO:0000259" key="4">
    <source>
        <dbReference type="PROSITE" id="PS51465"/>
    </source>
</evidence>
<dbReference type="InterPro" id="IPR036058">
    <property type="entry name" value="Kazal_dom_sf"/>
</dbReference>
<organism evidence="5 6">
    <name type="scientific">Dreissena polymorpha</name>
    <name type="common">Zebra mussel</name>
    <name type="synonym">Mytilus polymorpha</name>
    <dbReference type="NCBI Taxonomy" id="45954"/>
    <lineage>
        <taxon>Eukaryota</taxon>
        <taxon>Metazoa</taxon>
        <taxon>Spiralia</taxon>
        <taxon>Lophotrochozoa</taxon>
        <taxon>Mollusca</taxon>
        <taxon>Bivalvia</taxon>
        <taxon>Autobranchia</taxon>
        <taxon>Heteroconchia</taxon>
        <taxon>Euheterodonta</taxon>
        <taxon>Imparidentia</taxon>
        <taxon>Neoheterodontei</taxon>
        <taxon>Myida</taxon>
        <taxon>Dreissenoidea</taxon>
        <taxon>Dreissenidae</taxon>
        <taxon>Dreissena</taxon>
    </lineage>
</organism>
<dbReference type="EMBL" id="JAIWYP010000001">
    <property type="protein sequence ID" value="KAH3884791.1"/>
    <property type="molecule type" value="Genomic_DNA"/>
</dbReference>
<keyword evidence="3" id="KW-1015">Disulfide bond</keyword>
<keyword evidence="2" id="KW-0722">Serine protease inhibitor</keyword>
<dbReference type="SMART" id="SM00280">
    <property type="entry name" value="KAZAL"/>
    <property type="match status" value="2"/>
</dbReference>
<evidence type="ECO:0000256" key="3">
    <source>
        <dbReference type="ARBA" id="ARBA00023157"/>
    </source>
</evidence>
<accession>A0A9D4RXC3</accession>
<dbReference type="InterPro" id="IPR050653">
    <property type="entry name" value="Prot_Inhib_GrowthFact_Antg"/>
</dbReference>
<dbReference type="Proteomes" id="UP000828390">
    <property type="component" value="Unassembled WGS sequence"/>
</dbReference>
<dbReference type="SUPFAM" id="SSF100895">
    <property type="entry name" value="Kazal-type serine protease inhibitors"/>
    <property type="match status" value="2"/>
</dbReference>
<dbReference type="Gene3D" id="3.30.60.30">
    <property type="match status" value="2"/>
</dbReference>
<dbReference type="AlphaFoldDB" id="A0A9D4RXC3"/>
<dbReference type="OrthoDB" id="126772at2759"/>
<evidence type="ECO:0000256" key="1">
    <source>
        <dbReference type="ARBA" id="ARBA00022690"/>
    </source>
</evidence>
<dbReference type="PANTHER" id="PTHR10913:SF45">
    <property type="entry name" value="FOLLISTATIN, ISOFORM A-RELATED"/>
    <property type="match status" value="1"/>
</dbReference>
<dbReference type="GO" id="GO:0030154">
    <property type="term" value="P:cell differentiation"/>
    <property type="evidence" value="ECO:0007669"/>
    <property type="project" value="TreeGrafter"/>
</dbReference>
<evidence type="ECO:0000256" key="2">
    <source>
        <dbReference type="ARBA" id="ARBA00022900"/>
    </source>
</evidence>
<keyword evidence="6" id="KW-1185">Reference proteome</keyword>
<reference evidence="5" key="1">
    <citation type="journal article" date="2019" name="bioRxiv">
        <title>The Genome of the Zebra Mussel, Dreissena polymorpha: A Resource for Invasive Species Research.</title>
        <authorList>
            <person name="McCartney M.A."/>
            <person name="Auch B."/>
            <person name="Kono T."/>
            <person name="Mallez S."/>
            <person name="Zhang Y."/>
            <person name="Obille A."/>
            <person name="Becker A."/>
            <person name="Abrahante J.E."/>
            <person name="Garbe J."/>
            <person name="Badalamenti J.P."/>
            <person name="Herman A."/>
            <person name="Mangelson H."/>
            <person name="Liachko I."/>
            <person name="Sullivan S."/>
            <person name="Sone E.D."/>
            <person name="Koren S."/>
            <person name="Silverstein K.A.T."/>
            <person name="Beckman K.B."/>
            <person name="Gohl D.M."/>
        </authorList>
    </citation>
    <scope>NUCLEOTIDE SEQUENCE</scope>
    <source>
        <strain evidence="5">Duluth1</strain>
        <tissue evidence="5">Whole animal</tissue>
    </source>
</reference>
<feature type="domain" description="Kazal-like" evidence="4">
    <location>
        <begin position="39"/>
        <end position="95"/>
    </location>
</feature>
<dbReference type="InterPro" id="IPR002350">
    <property type="entry name" value="Kazal_dom"/>
</dbReference>
<proteinExistence type="predicted"/>
<dbReference type="Pfam" id="PF07648">
    <property type="entry name" value="Kazal_2"/>
    <property type="match status" value="2"/>
</dbReference>
<dbReference type="PANTHER" id="PTHR10913">
    <property type="entry name" value="FOLLISTATIN-RELATED"/>
    <property type="match status" value="1"/>
</dbReference>
<feature type="domain" description="Kazal-like" evidence="4">
    <location>
        <begin position="113"/>
        <end position="168"/>
    </location>
</feature>
<evidence type="ECO:0000313" key="5">
    <source>
        <dbReference type="EMBL" id="KAH3884791.1"/>
    </source>
</evidence>
<comment type="caution">
    <text evidence="5">The sequence shown here is derived from an EMBL/GenBank/DDBJ whole genome shotgun (WGS) entry which is preliminary data.</text>
</comment>
<name>A0A9D4RXC3_DREPO</name>
<dbReference type="GO" id="GO:0005576">
    <property type="term" value="C:extracellular region"/>
    <property type="evidence" value="ECO:0007669"/>
    <property type="project" value="TreeGrafter"/>
</dbReference>